<feature type="transmembrane region" description="Helical" evidence="1">
    <location>
        <begin position="195"/>
        <end position="222"/>
    </location>
</feature>
<dbReference type="AlphaFoldDB" id="V4A4C5"/>
<protein>
    <recommendedName>
        <fullName evidence="4">G-protein coupled receptors family 1 profile domain-containing protein</fullName>
    </recommendedName>
</protein>
<dbReference type="Gene3D" id="1.20.1070.10">
    <property type="entry name" value="Rhodopsin 7-helix transmembrane proteins"/>
    <property type="match status" value="1"/>
</dbReference>
<dbReference type="KEGG" id="lgi:LOTGIDRAFT_165843"/>
<evidence type="ECO:0000313" key="3">
    <source>
        <dbReference type="Proteomes" id="UP000030746"/>
    </source>
</evidence>
<feature type="transmembrane region" description="Helical" evidence="1">
    <location>
        <begin position="99"/>
        <end position="121"/>
    </location>
</feature>
<dbReference type="Proteomes" id="UP000030746">
    <property type="component" value="Unassembled WGS sequence"/>
</dbReference>
<dbReference type="GeneID" id="20240195"/>
<keyword evidence="3" id="KW-1185">Reference proteome</keyword>
<evidence type="ECO:0000313" key="2">
    <source>
        <dbReference type="EMBL" id="ESO88106.1"/>
    </source>
</evidence>
<keyword evidence="1" id="KW-0812">Transmembrane</keyword>
<feature type="transmembrane region" description="Helical" evidence="1">
    <location>
        <begin position="234"/>
        <end position="255"/>
    </location>
</feature>
<keyword evidence="1" id="KW-0472">Membrane</keyword>
<dbReference type="OrthoDB" id="6121287at2759"/>
<feature type="transmembrane region" description="Helical" evidence="1">
    <location>
        <begin position="69"/>
        <end position="87"/>
    </location>
</feature>
<dbReference type="RefSeq" id="XP_009061135.1">
    <property type="nucleotide sequence ID" value="XM_009062887.1"/>
</dbReference>
<dbReference type="CTD" id="20240195"/>
<keyword evidence="1" id="KW-1133">Transmembrane helix</keyword>
<gene>
    <name evidence="2" type="ORF">LOTGIDRAFT_165843</name>
</gene>
<feature type="transmembrane region" description="Helical" evidence="1">
    <location>
        <begin position="35"/>
        <end position="57"/>
    </location>
</feature>
<evidence type="ECO:0008006" key="4">
    <source>
        <dbReference type="Google" id="ProtNLM"/>
    </source>
</evidence>
<dbReference type="EMBL" id="KB202752">
    <property type="protein sequence ID" value="ESO88106.1"/>
    <property type="molecule type" value="Genomic_DNA"/>
</dbReference>
<dbReference type="HOGENOM" id="CLU_892229_0_0_1"/>
<accession>V4A4C5</accession>
<feature type="transmembrane region" description="Helical" evidence="1">
    <location>
        <begin position="141"/>
        <end position="164"/>
    </location>
</feature>
<proteinExistence type="predicted"/>
<name>V4A4C5_LOTGI</name>
<reference evidence="2 3" key="1">
    <citation type="journal article" date="2013" name="Nature">
        <title>Insights into bilaterian evolution from three spiralian genomes.</title>
        <authorList>
            <person name="Simakov O."/>
            <person name="Marletaz F."/>
            <person name="Cho S.J."/>
            <person name="Edsinger-Gonzales E."/>
            <person name="Havlak P."/>
            <person name="Hellsten U."/>
            <person name="Kuo D.H."/>
            <person name="Larsson T."/>
            <person name="Lv J."/>
            <person name="Arendt D."/>
            <person name="Savage R."/>
            <person name="Osoegawa K."/>
            <person name="de Jong P."/>
            <person name="Grimwood J."/>
            <person name="Chapman J.A."/>
            <person name="Shapiro H."/>
            <person name="Aerts A."/>
            <person name="Otillar R.P."/>
            <person name="Terry A.Y."/>
            <person name="Boore J.L."/>
            <person name="Grigoriev I.V."/>
            <person name="Lindberg D.R."/>
            <person name="Seaver E.C."/>
            <person name="Weisblat D.A."/>
            <person name="Putnam N.H."/>
            <person name="Rokhsar D.S."/>
        </authorList>
    </citation>
    <scope>NUCLEOTIDE SEQUENCE [LARGE SCALE GENOMIC DNA]</scope>
</reference>
<organism evidence="2 3">
    <name type="scientific">Lottia gigantea</name>
    <name type="common">Giant owl limpet</name>
    <dbReference type="NCBI Taxonomy" id="225164"/>
    <lineage>
        <taxon>Eukaryota</taxon>
        <taxon>Metazoa</taxon>
        <taxon>Spiralia</taxon>
        <taxon>Lophotrochozoa</taxon>
        <taxon>Mollusca</taxon>
        <taxon>Gastropoda</taxon>
        <taxon>Patellogastropoda</taxon>
        <taxon>Lottioidea</taxon>
        <taxon>Lottiidae</taxon>
        <taxon>Lottia</taxon>
    </lineage>
</organism>
<dbReference type="OMA" id="WIAARFY"/>
<feature type="transmembrane region" description="Helical" evidence="1">
    <location>
        <begin position="261"/>
        <end position="284"/>
    </location>
</feature>
<evidence type="ECO:0000256" key="1">
    <source>
        <dbReference type="SAM" id="Phobius"/>
    </source>
</evidence>
<dbReference type="SUPFAM" id="SSF81321">
    <property type="entry name" value="Family A G protein-coupled receptor-like"/>
    <property type="match status" value="1"/>
</dbReference>
<sequence length="312" mass="35722">MEGLSLLNVTYDEEDYYTHEDSNYPEKISTILVDVIVYSITAIGAIFNLGSFITILVTKKMTSSPKYIIIMNMNIVFLVMGLFVITGEHRTAENGNCSLYYHAVLFEYLAVGSILSLSVLLNIDYIMRIVKNKFYETNKKYVLFAVLLLLVYVINALLIVPYYIEKYSIQEREVGYARTKKFCAVVFPSVHDLMILTLLCSVPQSIFVIITLILSIIVFSGYKKSQINTPTPTEFIVIDIILLLFCIIPPVASLLNNSSSLYVFLIVWVLPFFMTIIVPLLWLIDNEYRQAVKDLLCCRCRKNKDADSYEMM</sequence>